<gene>
    <name evidence="2" type="ORF">N479_18525</name>
</gene>
<dbReference type="RefSeq" id="WP_046357179.1">
    <property type="nucleotide sequence ID" value="NZ_AUXW01000164.1"/>
</dbReference>
<keyword evidence="1" id="KW-0732">Signal</keyword>
<evidence type="ECO:0000313" key="2">
    <source>
        <dbReference type="EMBL" id="KKE82410.1"/>
    </source>
</evidence>
<dbReference type="PATRIC" id="fig|1129367.4.peg.3693"/>
<protein>
    <submittedName>
        <fullName evidence="2">Uncharacterized protein</fullName>
    </submittedName>
</protein>
<dbReference type="Proteomes" id="UP000033434">
    <property type="component" value="Unassembled WGS sequence"/>
</dbReference>
<dbReference type="AlphaFoldDB" id="A0A0F6A8B9"/>
<accession>A0A0F6A8B9</accession>
<comment type="caution">
    <text evidence="2">The sequence shown here is derived from an EMBL/GenBank/DDBJ whole genome shotgun (WGS) entry which is preliminary data.</text>
</comment>
<feature type="signal peptide" evidence="1">
    <location>
        <begin position="1"/>
        <end position="27"/>
    </location>
</feature>
<name>A0A0F6A8B9_9GAMM</name>
<evidence type="ECO:0000256" key="1">
    <source>
        <dbReference type="SAM" id="SignalP"/>
    </source>
</evidence>
<sequence>MKFIKRTMLCMLLSTSALSSYSTSANTAWCSGKVKNVQITTTNALIASFEGVGTYPLSINDASICNLSQEYCKNIYSSLLVAFTTDKSVTFWFKNASAPRTCPSAQYSDFRKFGQYNFMVAR</sequence>
<dbReference type="EMBL" id="AUXW01000164">
    <property type="protein sequence ID" value="KKE82410.1"/>
    <property type="molecule type" value="Genomic_DNA"/>
</dbReference>
<proteinExistence type="predicted"/>
<reference evidence="2 3" key="1">
    <citation type="journal article" date="2015" name="BMC Genomics">
        <title>Genome mining reveals unlocked bioactive potential of marine Gram-negative bacteria.</title>
        <authorList>
            <person name="Machado H."/>
            <person name="Sonnenschein E.C."/>
            <person name="Melchiorsen J."/>
            <person name="Gram L."/>
        </authorList>
    </citation>
    <scope>NUCLEOTIDE SEQUENCE [LARGE SCALE GENOMIC DNA]</scope>
    <source>
        <strain evidence="2 3">S4054</strain>
    </source>
</reference>
<feature type="chain" id="PRO_5002499584" evidence="1">
    <location>
        <begin position="28"/>
        <end position="122"/>
    </location>
</feature>
<evidence type="ECO:0000313" key="3">
    <source>
        <dbReference type="Proteomes" id="UP000033434"/>
    </source>
</evidence>
<organism evidence="2 3">
    <name type="scientific">Pseudoalteromonas luteoviolacea S4054</name>
    <dbReference type="NCBI Taxonomy" id="1129367"/>
    <lineage>
        <taxon>Bacteria</taxon>
        <taxon>Pseudomonadati</taxon>
        <taxon>Pseudomonadota</taxon>
        <taxon>Gammaproteobacteria</taxon>
        <taxon>Alteromonadales</taxon>
        <taxon>Pseudoalteromonadaceae</taxon>
        <taxon>Pseudoalteromonas</taxon>
    </lineage>
</organism>